<keyword evidence="5" id="KW-1185">Reference proteome</keyword>
<dbReference type="Gene3D" id="2.40.128.350">
    <property type="match status" value="1"/>
</dbReference>
<evidence type="ECO:0000256" key="1">
    <source>
        <dbReference type="SAM" id="SignalP"/>
    </source>
</evidence>
<dbReference type="InterPro" id="IPR038653">
    <property type="entry name" value="Put_CMD_sf"/>
</dbReference>
<reference evidence="4 5" key="1">
    <citation type="submission" date="2018-10" db="EMBL/GenBank/DDBJ databases">
        <title>Draft Genome Sequence of Bacteroides sp. KCTC 15687.</title>
        <authorList>
            <person name="Yu S.Y."/>
            <person name="Kim J.S."/>
            <person name="Oh B.S."/>
            <person name="Park S.H."/>
            <person name="Kang S.W."/>
            <person name="Park J.E."/>
            <person name="Choi S.H."/>
            <person name="Han K.I."/>
            <person name="Lee K.C."/>
            <person name="Eom M.K."/>
            <person name="Suh M.K."/>
            <person name="Lee D.H."/>
            <person name="Yoon H."/>
            <person name="Kim B."/>
            <person name="Yang S.J."/>
            <person name="Lee J.S."/>
            <person name="Lee J.H."/>
        </authorList>
    </citation>
    <scope>NUCLEOTIDE SEQUENCE [LARGE SCALE GENOMIC DNA]</scope>
    <source>
        <strain evidence="4 5">KCTC 15687</strain>
    </source>
</reference>
<organism evidence="4 5">
    <name type="scientific">Bacteroides faecalis</name>
    <dbReference type="NCBI Taxonomy" id="2447885"/>
    <lineage>
        <taxon>Bacteria</taxon>
        <taxon>Pseudomonadati</taxon>
        <taxon>Bacteroidota</taxon>
        <taxon>Bacteroidia</taxon>
        <taxon>Bacteroidales</taxon>
        <taxon>Bacteroidaceae</taxon>
        <taxon>Bacteroides</taxon>
    </lineage>
</organism>
<evidence type="ECO:0000259" key="3">
    <source>
        <dbReference type="Pfam" id="PF13944"/>
    </source>
</evidence>
<dbReference type="EMBL" id="BHWB01000006">
    <property type="protein sequence ID" value="GCB35413.1"/>
    <property type="molecule type" value="Genomic_DNA"/>
</dbReference>
<feature type="domain" description="Lipocalin-like" evidence="3">
    <location>
        <begin position="41"/>
        <end position="157"/>
    </location>
</feature>
<comment type="caution">
    <text evidence="4">The sequence shown here is derived from an EMBL/GenBank/DDBJ whole genome shotgun (WGS) entry which is preliminary data.</text>
</comment>
<feature type="domain" description="Putative carbohydrate metabolism" evidence="2">
    <location>
        <begin position="286"/>
        <end position="503"/>
    </location>
</feature>
<evidence type="ECO:0008006" key="6">
    <source>
        <dbReference type="Google" id="ProtNLM"/>
    </source>
</evidence>
<dbReference type="Gene3D" id="2.60.120.890">
    <property type="entry name" value="BT2081, beta-jelly-roll domain"/>
    <property type="match status" value="1"/>
</dbReference>
<dbReference type="InterPro" id="IPR025112">
    <property type="entry name" value="PCMD"/>
</dbReference>
<evidence type="ECO:0000259" key="2">
    <source>
        <dbReference type="Pfam" id="PF13201"/>
    </source>
</evidence>
<evidence type="ECO:0000313" key="5">
    <source>
        <dbReference type="Proteomes" id="UP000288079"/>
    </source>
</evidence>
<keyword evidence="1" id="KW-0732">Signal</keyword>
<name>A0A401LV69_9BACE</name>
<dbReference type="PROSITE" id="PS51257">
    <property type="entry name" value="PROKAR_LIPOPROTEIN"/>
    <property type="match status" value="1"/>
</dbReference>
<dbReference type="InterPro" id="IPR024311">
    <property type="entry name" value="Lipocalin-like"/>
</dbReference>
<dbReference type="OrthoDB" id="1049477at2"/>
<gene>
    <name evidence="4" type="ORF">KGMB02408_23580</name>
</gene>
<proteinExistence type="predicted"/>
<accession>A0A401LV69</accession>
<dbReference type="Proteomes" id="UP000288079">
    <property type="component" value="Unassembled WGS sequence"/>
</dbReference>
<feature type="signal peptide" evidence="1">
    <location>
        <begin position="1"/>
        <end position="22"/>
    </location>
</feature>
<dbReference type="Pfam" id="PF13201">
    <property type="entry name" value="PCMD"/>
    <property type="match status" value="1"/>
</dbReference>
<dbReference type="Gene3D" id="2.60.40.2340">
    <property type="match status" value="1"/>
</dbReference>
<protein>
    <recommendedName>
        <fullName evidence="6">Carbohydrate metabolism domain-containing protein</fullName>
    </recommendedName>
</protein>
<dbReference type="AlphaFoldDB" id="A0A401LV69"/>
<sequence>MKIMKKSLFCLFMFICSVGLFTSCSDDDPNYSAAIEGEIVGNYKGTLEVKLFGESIGNPIIQKITVSKASNTSIDLSLKNFSFMGIITIPEIKLSNCKLTKNGDTYSFVGTQELETGELSCVINATGTIKNGNIDIDMDIKAVLDGQNQDVDVTYKGARLSGTESSEAKITSFIIENDFVIGSSVIDDANGTITFKVSTNATDEDLSELIPEIMVSNKATVNPESGVAQDFSAGKKVTYTVLAEDGTVKTYVASVDGNILKYSFDEWSDVAQGGTHPYYDPLPANELANPNKGVALLYSVSGYKGDYPVLQEEAGFAGKAVKLITRYTKKQGGFINSPTITAGSLFTGEMVISISSMSKPLEATHFGIPYNKKPLFFKGYYKYTPGEIFREGAKDGSKDNIIEGQIDECSIVAVLYQIEKDDEYLDGTNINSSPKRVAVAYLEDGSAKSEFTPFNLKFNFLPDKSYDPNAKYKIAIVCSASKEGDSFKGAPDSTLILDELEIIGE</sequence>
<evidence type="ECO:0000313" key="4">
    <source>
        <dbReference type="EMBL" id="GCB35413.1"/>
    </source>
</evidence>
<feature type="chain" id="PRO_5019084401" description="Carbohydrate metabolism domain-containing protein" evidence="1">
    <location>
        <begin position="23"/>
        <end position="505"/>
    </location>
</feature>
<dbReference type="Pfam" id="PF13944">
    <property type="entry name" value="Calycin_like"/>
    <property type="match status" value="1"/>
</dbReference>